<proteinExistence type="predicted"/>
<gene>
    <name evidence="2" type="ORF">HCJ94_11185</name>
</gene>
<accession>A0ABX0Z938</accession>
<dbReference type="Proteomes" id="UP000783871">
    <property type="component" value="Unassembled WGS sequence"/>
</dbReference>
<dbReference type="EMBL" id="JAATEO010000010">
    <property type="protein sequence ID" value="NJP32528.1"/>
    <property type="molecule type" value="Genomic_DNA"/>
</dbReference>
<dbReference type="InterPro" id="IPR023375">
    <property type="entry name" value="ADC_dom_sf"/>
</dbReference>
<reference evidence="2 3" key="1">
    <citation type="submission" date="2020-03" db="EMBL/GenBank/DDBJ databases">
        <title>WGS of actinomycetes isolated from Thailand.</title>
        <authorList>
            <person name="Thawai C."/>
        </authorList>
    </citation>
    <scope>NUCLEOTIDE SEQUENCE [LARGE SCALE GENOMIC DNA]</scope>
    <source>
        <strain evidence="2 3">HSS6-12</strain>
    </source>
</reference>
<dbReference type="Gene3D" id="2.40.400.10">
    <property type="entry name" value="Acetoacetate decarboxylase-like"/>
    <property type="match status" value="1"/>
</dbReference>
<protein>
    <submittedName>
        <fullName evidence="2">Acetoacetate decarboxylase family protein</fullName>
    </submittedName>
</protein>
<feature type="region of interest" description="Disordered" evidence="1">
    <location>
        <begin position="225"/>
        <end position="250"/>
    </location>
</feature>
<organism evidence="2 3">
    <name type="scientific">Micromonospora thermarum</name>
    <dbReference type="NCBI Taxonomy" id="2720024"/>
    <lineage>
        <taxon>Bacteria</taxon>
        <taxon>Bacillati</taxon>
        <taxon>Actinomycetota</taxon>
        <taxon>Actinomycetes</taxon>
        <taxon>Micromonosporales</taxon>
        <taxon>Micromonosporaceae</taxon>
        <taxon>Micromonospora</taxon>
    </lineage>
</organism>
<sequence length="250" mass="26567">MLDPSAPQLVVNSRTLFFSWLPADPDAVAAMVPPGLRPRPDRQVFMNQYVVDDASQTSGFGAYTLTYVGVSLVGVDAPGGESPGGWWTHYVTSSERVREYAVARGAPAVHGRTTIGSESGVLVAETAIDGVPVIRARCQVGEAGRMVSSGHHRYFTAHRGRLLNAVYPYVAEPVTPFVVESVEFLEPAHPIYALRPENPLTIGFGFYAPRASFAYPGGLTEHVGEPEPVGVGAGHQVPARRAASGLPSGS</sequence>
<comment type="caution">
    <text evidence="2">The sequence shown here is derived from an EMBL/GenBank/DDBJ whole genome shotgun (WGS) entry which is preliminary data.</text>
</comment>
<evidence type="ECO:0000313" key="2">
    <source>
        <dbReference type="EMBL" id="NJP32528.1"/>
    </source>
</evidence>
<evidence type="ECO:0000256" key="1">
    <source>
        <dbReference type="SAM" id="MobiDB-lite"/>
    </source>
</evidence>
<name>A0ABX0Z938_9ACTN</name>
<evidence type="ECO:0000313" key="3">
    <source>
        <dbReference type="Proteomes" id="UP000783871"/>
    </source>
</evidence>
<keyword evidence="3" id="KW-1185">Reference proteome</keyword>
<dbReference type="SUPFAM" id="SSF160104">
    <property type="entry name" value="Acetoacetate decarboxylase-like"/>
    <property type="match status" value="1"/>
</dbReference>